<feature type="domain" description="Response regulatory" evidence="4">
    <location>
        <begin position="2"/>
        <end position="121"/>
    </location>
</feature>
<dbReference type="STRING" id="526222.Desal_0595"/>
<dbReference type="RefSeq" id="WP_015850480.1">
    <property type="nucleotide sequence ID" value="NC_012881.1"/>
</dbReference>
<dbReference type="SUPFAM" id="SSF52172">
    <property type="entry name" value="CheY-like"/>
    <property type="match status" value="1"/>
</dbReference>
<evidence type="ECO:0000256" key="2">
    <source>
        <dbReference type="ARBA" id="ARBA00023012"/>
    </source>
</evidence>
<dbReference type="eggNOG" id="COG0784">
    <property type="taxonomic scope" value="Bacteria"/>
</dbReference>
<organism evidence="5 6">
    <name type="scientific">Maridesulfovibrio salexigens (strain ATCC 14822 / DSM 2638 / NCIMB 8403 / VKM B-1763)</name>
    <name type="common">Desulfovibrio salexigens</name>
    <dbReference type="NCBI Taxonomy" id="526222"/>
    <lineage>
        <taxon>Bacteria</taxon>
        <taxon>Pseudomonadati</taxon>
        <taxon>Thermodesulfobacteriota</taxon>
        <taxon>Desulfovibrionia</taxon>
        <taxon>Desulfovibrionales</taxon>
        <taxon>Desulfovibrionaceae</taxon>
        <taxon>Maridesulfovibrio</taxon>
    </lineage>
</organism>
<dbReference type="InterPro" id="IPR001789">
    <property type="entry name" value="Sig_transdc_resp-reg_receiver"/>
</dbReference>
<dbReference type="CDD" id="cd17546">
    <property type="entry name" value="REC_hyHK_CKI1_RcsC-like"/>
    <property type="match status" value="1"/>
</dbReference>
<dbReference type="PANTHER" id="PTHR45339:SF1">
    <property type="entry name" value="HYBRID SIGNAL TRANSDUCTION HISTIDINE KINASE J"/>
    <property type="match status" value="1"/>
</dbReference>
<dbReference type="Pfam" id="PF00072">
    <property type="entry name" value="Response_reg"/>
    <property type="match status" value="1"/>
</dbReference>
<accession>C6BXV3</accession>
<dbReference type="AlphaFoldDB" id="C6BXV3"/>
<keyword evidence="1 3" id="KW-0597">Phosphoprotein</keyword>
<evidence type="ECO:0000256" key="1">
    <source>
        <dbReference type="ARBA" id="ARBA00022553"/>
    </source>
</evidence>
<protein>
    <submittedName>
        <fullName evidence="5">Response regulator receiver protein</fullName>
    </submittedName>
</protein>
<dbReference type="InterPro" id="IPR011006">
    <property type="entry name" value="CheY-like_superfamily"/>
</dbReference>
<sequence>MKILLVDDEKINALSASRLLEKHGYKVVVASNGQEALDRLDESDFDCILMDIQMPEMDGYEAIERIRDEFVFGEKSKTPIIAMTGHCYSDAYKEFKQAGIRHYICKPFDFNNLLEVIKVATED</sequence>
<name>C6BXV3_MARSD</name>
<dbReference type="Gene3D" id="3.40.50.2300">
    <property type="match status" value="1"/>
</dbReference>
<feature type="modified residue" description="4-aspartylphosphate" evidence="3">
    <location>
        <position position="51"/>
    </location>
</feature>
<keyword evidence="6" id="KW-1185">Reference proteome</keyword>
<dbReference type="GO" id="GO:0000160">
    <property type="term" value="P:phosphorelay signal transduction system"/>
    <property type="evidence" value="ECO:0007669"/>
    <property type="project" value="UniProtKB-KW"/>
</dbReference>
<proteinExistence type="predicted"/>
<dbReference type="PANTHER" id="PTHR45339">
    <property type="entry name" value="HYBRID SIGNAL TRANSDUCTION HISTIDINE KINASE J"/>
    <property type="match status" value="1"/>
</dbReference>
<dbReference type="HOGENOM" id="CLU_000445_69_12_7"/>
<dbReference type="PROSITE" id="PS50110">
    <property type="entry name" value="RESPONSE_REGULATORY"/>
    <property type="match status" value="1"/>
</dbReference>
<dbReference type="EMBL" id="CP001649">
    <property type="protein sequence ID" value="ACS78661.1"/>
    <property type="molecule type" value="Genomic_DNA"/>
</dbReference>
<evidence type="ECO:0000313" key="5">
    <source>
        <dbReference type="EMBL" id="ACS78661.1"/>
    </source>
</evidence>
<keyword evidence="2" id="KW-0902">Two-component regulatory system</keyword>
<evidence type="ECO:0000256" key="3">
    <source>
        <dbReference type="PROSITE-ProRule" id="PRU00169"/>
    </source>
</evidence>
<dbReference type="Proteomes" id="UP000002601">
    <property type="component" value="Chromosome"/>
</dbReference>
<dbReference type="OrthoDB" id="9816343at2"/>
<gene>
    <name evidence="5" type="ordered locus">Desal_0595</name>
</gene>
<dbReference type="SMART" id="SM00448">
    <property type="entry name" value="REC"/>
    <property type="match status" value="1"/>
</dbReference>
<reference evidence="5 6" key="1">
    <citation type="submission" date="2009-06" db="EMBL/GenBank/DDBJ databases">
        <title>Complete sequence of Desulfovibrio salexigens DSM 2638.</title>
        <authorList>
            <consortium name="US DOE Joint Genome Institute"/>
            <person name="Lucas S."/>
            <person name="Copeland A."/>
            <person name="Lapidus A."/>
            <person name="Glavina del Rio T."/>
            <person name="Tice H."/>
            <person name="Bruce D."/>
            <person name="Goodwin L."/>
            <person name="Pitluck S."/>
            <person name="Munk A.C."/>
            <person name="Brettin T."/>
            <person name="Detter J.C."/>
            <person name="Han C."/>
            <person name="Tapia R."/>
            <person name="Larimer F."/>
            <person name="Land M."/>
            <person name="Hauser L."/>
            <person name="Kyrpides N."/>
            <person name="Anderson I."/>
            <person name="Wall J.D."/>
            <person name="Arkin A.P."/>
            <person name="Dehal P."/>
            <person name="Chivian D."/>
            <person name="Giles B."/>
            <person name="Hazen T.C."/>
        </authorList>
    </citation>
    <scope>NUCLEOTIDE SEQUENCE [LARGE SCALE GENOMIC DNA]</scope>
    <source>
        <strain evidence="6">ATCC 14822 / DSM 2638 / NCIMB 8403 / VKM B-1763</strain>
    </source>
</reference>
<evidence type="ECO:0000259" key="4">
    <source>
        <dbReference type="PROSITE" id="PS50110"/>
    </source>
</evidence>
<dbReference type="KEGG" id="dsa:Desal_0595"/>
<evidence type="ECO:0000313" key="6">
    <source>
        <dbReference type="Proteomes" id="UP000002601"/>
    </source>
</evidence>